<sequence>MFFFGFFCGFEQCGSAALANQNRLILPFFVWSRIFSSPSLGKFLDPVSRPHLLARHRSDLHTYMQKQSSLLLLSYAVIIHFARTFFERKLDE</sequence>
<proteinExistence type="predicted"/>
<reference evidence="1 2" key="1">
    <citation type="submission" date="2017-09" db="EMBL/GenBank/DDBJ databases">
        <title>Depth-based differentiation of microbial function through sediment-hosted aquifers and enrichment of novel symbionts in the deep terrestrial subsurface.</title>
        <authorList>
            <person name="Probst A.J."/>
            <person name="Ladd B."/>
            <person name="Jarett J.K."/>
            <person name="Geller-Mcgrath D.E."/>
            <person name="Sieber C.M."/>
            <person name="Emerson J.B."/>
            <person name="Anantharaman K."/>
            <person name="Thomas B.C."/>
            <person name="Malmstrom R."/>
            <person name="Stieglmeier M."/>
            <person name="Klingl A."/>
            <person name="Woyke T."/>
            <person name="Ryan C.M."/>
            <person name="Banfield J.F."/>
        </authorList>
    </citation>
    <scope>NUCLEOTIDE SEQUENCE [LARGE SCALE GENOMIC DNA]</scope>
    <source>
        <strain evidence="1">CG10_big_fil_rev_8_21_14_0_10_51_16</strain>
    </source>
</reference>
<comment type="caution">
    <text evidence="1">The sequence shown here is derived from an EMBL/GenBank/DDBJ whole genome shotgun (WGS) entry which is preliminary data.</text>
</comment>
<evidence type="ECO:0000313" key="1">
    <source>
        <dbReference type="EMBL" id="PIR45258.1"/>
    </source>
</evidence>
<dbReference type="AlphaFoldDB" id="A0A2H0RFG4"/>
<dbReference type="EMBL" id="PCYI01000002">
    <property type="protein sequence ID" value="PIR45258.1"/>
    <property type="molecule type" value="Genomic_DNA"/>
</dbReference>
<dbReference type="Proteomes" id="UP000228767">
    <property type="component" value="Unassembled WGS sequence"/>
</dbReference>
<accession>A0A2H0RFG4</accession>
<protein>
    <submittedName>
        <fullName evidence="1">Uncharacterized protein</fullName>
    </submittedName>
</protein>
<name>A0A2H0RFG4_9BACT</name>
<evidence type="ECO:0000313" key="2">
    <source>
        <dbReference type="Proteomes" id="UP000228767"/>
    </source>
</evidence>
<organism evidence="1 2">
    <name type="scientific">Candidatus Vogelbacteria bacterium CG10_big_fil_rev_8_21_14_0_10_51_16</name>
    <dbReference type="NCBI Taxonomy" id="1975045"/>
    <lineage>
        <taxon>Bacteria</taxon>
        <taxon>Candidatus Vogeliibacteriota</taxon>
    </lineage>
</organism>
<gene>
    <name evidence="1" type="ORF">COV10_00480</name>
</gene>